<keyword evidence="4 14" id="KW-0663">Pyridoxal phosphate</keyword>
<dbReference type="Proteomes" id="UP000183104">
    <property type="component" value="Unassembled WGS sequence"/>
</dbReference>
<dbReference type="GO" id="GO:0008696">
    <property type="term" value="F:4-amino-4-deoxychorismate lyase activity"/>
    <property type="evidence" value="ECO:0007669"/>
    <property type="project" value="UniProtKB-UniRule"/>
</dbReference>
<dbReference type="PANTHER" id="PTHR42743:SF2">
    <property type="entry name" value="AMINODEOXYCHORISMATE LYASE"/>
    <property type="match status" value="1"/>
</dbReference>
<dbReference type="PANTHER" id="PTHR42743">
    <property type="entry name" value="AMINO-ACID AMINOTRANSFERASE"/>
    <property type="match status" value="1"/>
</dbReference>
<keyword evidence="5" id="KW-0289">Folate biosynthesis</keyword>
<comment type="pathway">
    <text evidence="7">Cofactor biosynthesis; tetrahydrofolate biosynthesis; 4-aminobenzoate from chorismate: step 2/2.</text>
</comment>
<dbReference type="InterPro" id="IPR001544">
    <property type="entry name" value="Aminotrans_IV"/>
</dbReference>
<comment type="subunit">
    <text evidence="3">Homodimer.</text>
</comment>
<evidence type="ECO:0000256" key="7">
    <source>
        <dbReference type="ARBA" id="ARBA00035633"/>
    </source>
</evidence>
<accession>A0A0P9C5P9</accession>
<dbReference type="InterPro" id="IPR017824">
    <property type="entry name" value="Aminodeoxychorismate_lyase_IV"/>
</dbReference>
<dbReference type="GO" id="GO:0046656">
    <property type="term" value="P:folic acid biosynthetic process"/>
    <property type="evidence" value="ECO:0007669"/>
    <property type="project" value="UniProtKB-KW"/>
</dbReference>
<dbReference type="GO" id="GO:0005829">
    <property type="term" value="C:cytosol"/>
    <property type="evidence" value="ECO:0007669"/>
    <property type="project" value="TreeGrafter"/>
</dbReference>
<dbReference type="EMBL" id="FMUN01000003">
    <property type="protein sequence ID" value="SCY17387.1"/>
    <property type="molecule type" value="Genomic_DNA"/>
</dbReference>
<evidence type="ECO:0000313" key="15">
    <source>
        <dbReference type="EMBL" id="SCY17387.1"/>
    </source>
</evidence>
<evidence type="ECO:0000256" key="13">
    <source>
        <dbReference type="RuleBase" id="RU004106"/>
    </source>
</evidence>
<evidence type="ECO:0000256" key="4">
    <source>
        <dbReference type="ARBA" id="ARBA00022898"/>
    </source>
</evidence>
<dbReference type="OrthoDB" id="9805628at2"/>
<evidence type="ECO:0000313" key="16">
    <source>
        <dbReference type="Proteomes" id="UP000183104"/>
    </source>
</evidence>
<dbReference type="AlphaFoldDB" id="A0A0P9C5P9"/>
<dbReference type="RefSeq" id="WP_054966149.1">
    <property type="nucleotide sequence ID" value="NZ_FMUN01000003.1"/>
</dbReference>
<evidence type="ECO:0000256" key="11">
    <source>
        <dbReference type="ARBA" id="ARBA00069174"/>
    </source>
</evidence>
<evidence type="ECO:0000256" key="14">
    <source>
        <dbReference type="RuleBase" id="RU004516"/>
    </source>
</evidence>
<comment type="function">
    <text evidence="10">Involved in the biosynthesis of p-aminobenzoate (PABA), a precursor of tetrahydrofolate. Converts 4-amino-4-deoxychorismate into 4-aminobenzoate (PABA) and pyruvate.</text>
</comment>
<dbReference type="InterPro" id="IPR050571">
    <property type="entry name" value="Class-IV_PLP-Dep_Aminotrnsfr"/>
</dbReference>
<gene>
    <name evidence="15" type="ORF">SAMN05661077_1437</name>
</gene>
<sequence>MSHPPAALVNGYPCEIGDPVIPVSDRGFQYGDGVFETVAARDGRLLDGAAHLERLRQGAELLGIPAPDPARLAAEAEGLVAHQGGGERNVIKILVSRGPGGRGLAPPAHPEPTRVVMRLPWPEHPPEWQRSGVRTVLCRTRQVSGDALDGRIKSMNQLNHIVARMEWADPDIAEGLLRDHEERLVEGTVTNLFLVRDGVLKTPDLSGAGLPGVTRRRILEHARAAGLPTEEGEVREVDLERAEEAFLTNSIIGIWPIREHGGRGLPSAPGPQTVRLRRSLEAAYA</sequence>
<dbReference type="NCBIfam" id="TIGR03461">
    <property type="entry name" value="pabC_Proteo"/>
    <property type="match status" value="1"/>
</dbReference>
<evidence type="ECO:0000256" key="3">
    <source>
        <dbReference type="ARBA" id="ARBA00011738"/>
    </source>
</evidence>
<comment type="catalytic activity">
    <reaction evidence="9">
        <text>4-amino-4-deoxychorismate = 4-aminobenzoate + pyruvate + H(+)</text>
        <dbReference type="Rhea" id="RHEA:16201"/>
        <dbReference type="ChEBI" id="CHEBI:15361"/>
        <dbReference type="ChEBI" id="CHEBI:15378"/>
        <dbReference type="ChEBI" id="CHEBI:17836"/>
        <dbReference type="ChEBI" id="CHEBI:58406"/>
        <dbReference type="EC" id="4.1.3.38"/>
    </reaction>
</comment>
<evidence type="ECO:0000256" key="2">
    <source>
        <dbReference type="ARBA" id="ARBA00009320"/>
    </source>
</evidence>
<dbReference type="GO" id="GO:0030170">
    <property type="term" value="F:pyridoxal phosphate binding"/>
    <property type="evidence" value="ECO:0007669"/>
    <property type="project" value="InterPro"/>
</dbReference>
<evidence type="ECO:0000256" key="5">
    <source>
        <dbReference type="ARBA" id="ARBA00022909"/>
    </source>
</evidence>
<dbReference type="EC" id="4.1.3.38" evidence="8 12"/>
<evidence type="ECO:0000256" key="10">
    <source>
        <dbReference type="ARBA" id="ARBA00054027"/>
    </source>
</evidence>
<organism evidence="15 16">
    <name type="scientific">Thiohalorhabdus denitrificans</name>
    <dbReference type="NCBI Taxonomy" id="381306"/>
    <lineage>
        <taxon>Bacteria</taxon>
        <taxon>Pseudomonadati</taxon>
        <taxon>Pseudomonadota</taxon>
        <taxon>Gammaproteobacteria</taxon>
        <taxon>Thiohalorhabdales</taxon>
        <taxon>Thiohalorhabdaceae</taxon>
        <taxon>Thiohalorhabdus</taxon>
    </lineage>
</organism>
<dbReference type="SUPFAM" id="SSF56752">
    <property type="entry name" value="D-aminoacid aminotransferase-like PLP-dependent enzymes"/>
    <property type="match status" value="1"/>
</dbReference>
<keyword evidence="6 15" id="KW-0456">Lyase</keyword>
<dbReference type="FunFam" id="3.20.10.10:FF:000002">
    <property type="entry name" value="D-alanine aminotransferase"/>
    <property type="match status" value="1"/>
</dbReference>
<keyword evidence="16" id="KW-1185">Reference proteome</keyword>
<evidence type="ECO:0000256" key="9">
    <source>
        <dbReference type="ARBA" id="ARBA00049529"/>
    </source>
</evidence>
<reference evidence="16" key="1">
    <citation type="submission" date="2016-10" db="EMBL/GenBank/DDBJ databases">
        <authorList>
            <person name="Varghese N."/>
        </authorList>
    </citation>
    <scope>NUCLEOTIDE SEQUENCE [LARGE SCALE GENOMIC DNA]</scope>
    <source>
        <strain evidence="16">HL 19</strain>
    </source>
</reference>
<comment type="cofactor">
    <cofactor evidence="1 14">
        <name>pyridoxal 5'-phosphate</name>
        <dbReference type="ChEBI" id="CHEBI:597326"/>
    </cofactor>
</comment>
<dbReference type="Gene3D" id="3.30.470.10">
    <property type="match status" value="1"/>
</dbReference>
<dbReference type="CDD" id="cd01559">
    <property type="entry name" value="ADCL_like"/>
    <property type="match status" value="1"/>
</dbReference>
<dbReference type="Gene3D" id="3.20.10.10">
    <property type="entry name" value="D-amino Acid Aminotransferase, subunit A, domain 2"/>
    <property type="match status" value="1"/>
</dbReference>
<dbReference type="GO" id="GO:0008153">
    <property type="term" value="P:4-aminobenzoate biosynthetic process"/>
    <property type="evidence" value="ECO:0007669"/>
    <property type="project" value="UniProtKB-UniRule"/>
</dbReference>
<dbReference type="PATRIC" id="fig|381306.5.peg.312"/>
<evidence type="ECO:0000256" key="12">
    <source>
        <dbReference type="NCBIfam" id="TIGR03461"/>
    </source>
</evidence>
<protein>
    <recommendedName>
        <fullName evidence="11 12">Aminodeoxychorismate lyase</fullName>
        <ecNumber evidence="8 12">4.1.3.38</ecNumber>
    </recommendedName>
</protein>
<name>A0A0P9C5P9_9GAMM</name>
<dbReference type="InterPro" id="IPR043132">
    <property type="entry name" value="BCAT-like_C"/>
</dbReference>
<evidence type="ECO:0000256" key="6">
    <source>
        <dbReference type="ARBA" id="ARBA00023239"/>
    </source>
</evidence>
<dbReference type="Pfam" id="PF01063">
    <property type="entry name" value="Aminotran_4"/>
    <property type="match status" value="1"/>
</dbReference>
<dbReference type="InterPro" id="IPR018300">
    <property type="entry name" value="Aminotrans_IV_CS"/>
</dbReference>
<dbReference type="InterPro" id="IPR036038">
    <property type="entry name" value="Aminotransferase-like"/>
</dbReference>
<comment type="similarity">
    <text evidence="2 13">Belongs to the class-IV pyridoxal-phosphate-dependent aminotransferase family.</text>
</comment>
<dbReference type="STRING" id="381306.AN478_08345"/>
<evidence type="ECO:0000256" key="8">
    <source>
        <dbReference type="ARBA" id="ARBA00035676"/>
    </source>
</evidence>
<dbReference type="InterPro" id="IPR043131">
    <property type="entry name" value="BCAT-like_N"/>
</dbReference>
<evidence type="ECO:0000256" key="1">
    <source>
        <dbReference type="ARBA" id="ARBA00001933"/>
    </source>
</evidence>
<proteinExistence type="inferred from homology"/>
<dbReference type="PROSITE" id="PS00770">
    <property type="entry name" value="AA_TRANSFER_CLASS_4"/>
    <property type="match status" value="1"/>
</dbReference>